<dbReference type="OrthoDB" id="9774536at2"/>
<sequence length="115" mass="13202">MAEQLKGEIIWYGGANDAIFIGRLSGFIDDNLIKLTIEPNDEYSGYDVTLNRREIGTLYDGTYKETGSLNNVGSVGCEVFKSREGREKFILSGNWYENENYFWYAKLSFKKFPVD</sequence>
<dbReference type="Proteomes" id="UP001326715">
    <property type="component" value="Chromosome"/>
</dbReference>
<dbReference type="AlphaFoldDB" id="A0A1K1T3W1"/>
<dbReference type="RefSeq" id="WP_072366783.1">
    <property type="nucleotide sequence ID" value="NZ_CP139972.1"/>
</dbReference>
<dbReference type="EMBL" id="FPIZ01000065">
    <property type="protein sequence ID" value="SFW91212.1"/>
    <property type="molecule type" value="Genomic_DNA"/>
</dbReference>
<proteinExistence type="predicted"/>
<dbReference type="Proteomes" id="UP000183788">
    <property type="component" value="Unassembled WGS sequence"/>
</dbReference>
<keyword evidence="4" id="KW-1185">Reference proteome</keyword>
<evidence type="ECO:0000313" key="1">
    <source>
        <dbReference type="EMBL" id="SFW91212.1"/>
    </source>
</evidence>
<protein>
    <submittedName>
        <fullName evidence="1">Uncharacterized protein</fullName>
    </submittedName>
</protein>
<name>A0A1K1T3W1_9BACT</name>
<accession>A0A1K1T3W1</accession>
<evidence type="ECO:0000313" key="3">
    <source>
        <dbReference type="Proteomes" id="UP000183788"/>
    </source>
</evidence>
<evidence type="ECO:0000313" key="2">
    <source>
        <dbReference type="EMBL" id="WQG93020.1"/>
    </source>
</evidence>
<dbReference type="EMBL" id="CP140154">
    <property type="protein sequence ID" value="WQG93020.1"/>
    <property type="molecule type" value="Genomic_DNA"/>
</dbReference>
<reference evidence="2 4" key="2">
    <citation type="submission" date="2023-11" db="EMBL/GenBank/DDBJ databases">
        <title>MicrobeMod: A computational toolkit for identifying prokaryotic methylation and restriction-modification with nanopore sequencing.</title>
        <authorList>
            <person name="Crits-Christoph A."/>
            <person name="Kang S.C."/>
            <person name="Lee H."/>
            <person name="Ostrov N."/>
        </authorList>
    </citation>
    <scope>NUCLEOTIDE SEQUENCE [LARGE SCALE GENOMIC DNA]</scope>
    <source>
        <strain evidence="2 4">ATCC 23090</strain>
    </source>
</reference>
<gene>
    <name evidence="1" type="ORF">SAMN05661012_06748</name>
    <name evidence="2" type="ORF">SR876_15980</name>
</gene>
<dbReference type="STRING" id="1004.SAMN05661012_06748"/>
<organism evidence="1 3">
    <name type="scientific">Chitinophaga sancti</name>
    <dbReference type="NCBI Taxonomy" id="1004"/>
    <lineage>
        <taxon>Bacteria</taxon>
        <taxon>Pseudomonadati</taxon>
        <taxon>Bacteroidota</taxon>
        <taxon>Chitinophagia</taxon>
        <taxon>Chitinophagales</taxon>
        <taxon>Chitinophagaceae</taxon>
        <taxon>Chitinophaga</taxon>
    </lineage>
</organism>
<evidence type="ECO:0000313" key="4">
    <source>
        <dbReference type="Proteomes" id="UP001326715"/>
    </source>
</evidence>
<reference evidence="1 3" key="1">
    <citation type="submission" date="2016-11" db="EMBL/GenBank/DDBJ databases">
        <authorList>
            <person name="Jaros S."/>
            <person name="Januszkiewicz K."/>
            <person name="Wedrychowicz H."/>
        </authorList>
    </citation>
    <scope>NUCLEOTIDE SEQUENCE [LARGE SCALE GENOMIC DNA]</scope>
    <source>
        <strain evidence="1 3">DSM 784</strain>
    </source>
</reference>